<gene>
    <name evidence="10" type="ORF">AVEN_258737_1</name>
</gene>
<feature type="transmembrane region" description="Helical" evidence="8">
    <location>
        <begin position="404"/>
        <end position="424"/>
    </location>
</feature>
<evidence type="ECO:0000256" key="5">
    <source>
        <dbReference type="ARBA" id="ARBA00022989"/>
    </source>
</evidence>
<keyword evidence="11" id="KW-1185">Reference proteome</keyword>
<evidence type="ECO:0000256" key="7">
    <source>
        <dbReference type="SAM" id="MobiDB-lite"/>
    </source>
</evidence>
<evidence type="ECO:0000256" key="9">
    <source>
        <dbReference type="SAM" id="SignalP"/>
    </source>
</evidence>
<comment type="caution">
    <text evidence="10">The sequence shown here is derived from an EMBL/GenBank/DDBJ whole genome shotgun (WGS) entry which is preliminary data.</text>
</comment>
<sequence length="616" mass="70859">MFYRNIFFFIFLCGFLLNSVRSDILQKNDDHTTEAHERIIKPTLQKPIDYKGRREIAEKYLNELAQVKEDWIDPNDMFGCLVPQRAKTPPEPKDEQIEHDALNNDLRVENQIEPNNELNEQTEVPQFSPPELDSDEKPTFSDIRGDIIDERIYIPDETTLNIDIEPGGSFTKGRQICVLDSIYISRWLKKLVLKIEKESNLVPSAMNFPIDPIMFNNLKELSTAKSLEISQLDELICKMIDQSSIIRIEDFDWTILSDYAKDLVWPITIFMVLTVCAYTVYQGILYRPLFTTLCCVCVSSVFWHWMHLYKQRQALKLAELSSMTVPAECRKHEFGLIEHFHEYLKSFFTSNECAKYYEALTVDPFWEVSITVAISEAVTSMLFQPLSVSSRYLNLAIRQLFDGLTIFMIIPLLIFLFLILIMLFNYRIRFPFFMGALEPHVPPVGSRVQELKSSKPVKALKDTVRCKLSSGGEGVCTQKSLVQGADVYMDTCDVPKKCRNQKYIQNFSEEGTHPELKDLPNEQLNLPSRIDSVLEQSASEDDISIIDSEENNTDTENSFMEQILPGCQQNCQCCFPVEYLSNTDCKACGDNLAMQSMDDSFHFSPEGNDLEDNIVK</sequence>
<evidence type="ECO:0000313" key="11">
    <source>
        <dbReference type="Proteomes" id="UP000499080"/>
    </source>
</evidence>
<feature type="signal peptide" evidence="9">
    <location>
        <begin position="1"/>
        <end position="22"/>
    </location>
</feature>
<dbReference type="AlphaFoldDB" id="A0A4Y2D1B5"/>
<evidence type="ECO:0000256" key="8">
    <source>
        <dbReference type="SAM" id="Phobius"/>
    </source>
</evidence>
<feature type="region of interest" description="Disordered" evidence="7">
    <location>
        <begin position="114"/>
        <end position="140"/>
    </location>
</feature>
<reference evidence="10 11" key="1">
    <citation type="journal article" date="2019" name="Sci. Rep.">
        <title>Orb-weaving spider Araneus ventricosus genome elucidates the spidroin gene catalogue.</title>
        <authorList>
            <person name="Kono N."/>
            <person name="Nakamura H."/>
            <person name="Ohtoshi R."/>
            <person name="Moran D.A.P."/>
            <person name="Shinohara A."/>
            <person name="Yoshida Y."/>
            <person name="Fujiwara M."/>
            <person name="Mori M."/>
            <person name="Tomita M."/>
            <person name="Arakawa K."/>
        </authorList>
    </citation>
    <scope>NUCLEOTIDE SEQUENCE [LARGE SCALE GENOMIC DNA]</scope>
</reference>
<feature type="compositionally biased region" description="Polar residues" evidence="7">
    <location>
        <begin position="114"/>
        <end position="125"/>
    </location>
</feature>
<comment type="subcellular location">
    <subcellularLocation>
        <location evidence="1">Membrane</location>
        <topology evidence="1">Multi-pass membrane protein</topology>
    </subcellularLocation>
</comment>
<evidence type="ECO:0000256" key="1">
    <source>
        <dbReference type="ARBA" id="ARBA00004141"/>
    </source>
</evidence>
<feature type="transmembrane region" description="Helical" evidence="8">
    <location>
        <begin position="263"/>
        <end position="281"/>
    </location>
</feature>
<dbReference type="PANTHER" id="PTHR34093">
    <property type="entry name" value="CHLORIDE CHANNEL CLIC-LIKE PROTEIN 1"/>
    <property type="match status" value="1"/>
</dbReference>
<dbReference type="Proteomes" id="UP000499080">
    <property type="component" value="Unassembled WGS sequence"/>
</dbReference>
<keyword evidence="5 8" id="KW-1133">Transmembrane helix</keyword>
<dbReference type="InterPro" id="IPR009231">
    <property type="entry name" value="Chloride_chnl_CLIC-like"/>
</dbReference>
<dbReference type="GO" id="GO:0005783">
    <property type="term" value="C:endoplasmic reticulum"/>
    <property type="evidence" value="ECO:0007669"/>
    <property type="project" value="TreeGrafter"/>
</dbReference>
<protein>
    <recommendedName>
        <fullName evidence="3">Chloride channel CLIC-like protein 1</fullName>
    </recommendedName>
</protein>
<feature type="transmembrane region" description="Helical" evidence="8">
    <location>
        <begin position="288"/>
        <end position="306"/>
    </location>
</feature>
<dbReference type="GO" id="GO:0005254">
    <property type="term" value="F:chloride channel activity"/>
    <property type="evidence" value="ECO:0007669"/>
    <property type="project" value="TreeGrafter"/>
</dbReference>
<evidence type="ECO:0000256" key="4">
    <source>
        <dbReference type="ARBA" id="ARBA00022692"/>
    </source>
</evidence>
<dbReference type="Pfam" id="PF05934">
    <property type="entry name" value="MCLC"/>
    <property type="match status" value="1"/>
</dbReference>
<organism evidence="10 11">
    <name type="scientific">Araneus ventricosus</name>
    <name type="common">Orbweaver spider</name>
    <name type="synonym">Epeira ventricosa</name>
    <dbReference type="NCBI Taxonomy" id="182803"/>
    <lineage>
        <taxon>Eukaryota</taxon>
        <taxon>Metazoa</taxon>
        <taxon>Ecdysozoa</taxon>
        <taxon>Arthropoda</taxon>
        <taxon>Chelicerata</taxon>
        <taxon>Arachnida</taxon>
        <taxon>Araneae</taxon>
        <taxon>Araneomorphae</taxon>
        <taxon>Entelegynae</taxon>
        <taxon>Araneoidea</taxon>
        <taxon>Araneidae</taxon>
        <taxon>Araneus</taxon>
    </lineage>
</organism>
<accession>A0A4Y2D1B5</accession>
<keyword evidence="6 8" id="KW-0472">Membrane</keyword>
<feature type="chain" id="PRO_5021442616" description="Chloride channel CLIC-like protein 1" evidence="9">
    <location>
        <begin position="23"/>
        <end position="616"/>
    </location>
</feature>
<dbReference type="PANTHER" id="PTHR34093:SF1">
    <property type="entry name" value="CHLORIDE CHANNEL CLIC-LIKE PROTEIN 1"/>
    <property type="match status" value="1"/>
</dbReference>
<evidence type="ECO:0000256" key="3">
    <source>
        <dbReference type="ARBA" id="ARBA00015571"/>
    </source>
</evidence>
<keyword evidence="9" id="KW-0732">Signal</keyword>
<evidence type="ECO:0000256" key="6">
    <source>
        <dbReference type="ARBA" id="ARBA00023136"/>
    </source>
</evidence>
<keyword evidence="4 8" id="KW-0812">Transmembrane</keyword>
<comment type="similarity">
    <text evidence="2">Belongs to the chloride channel MCLC family.</text>
</comment>
<dbReference type="GO" id="GO:0016020">
    <property type="term" value="C:membrane"/>
    <property type="evidence" value="ECO:0007669"/>
    <property type="project" value="UniProtKB-SubCell"/>
</dbReference>
<dbReference type="EMBL" id="BGPR01000281">
    <property type="protein sequence ID" value="GBM10129.1"/>
    <property type="molecule type" value="Genomic_DNA"/>
</dbReference>
<name>A0A4Y2D1B5_ARAVE</name>
<proteinExistence type="inferred from homology"/>
<evidence type="ECO:0000313" key="10">
    <source>
        <dbReference type="EMBL" id="GBM10129.1"/>
    </source>
</evidence>
<dbReference type="OrthoDB" id="5837849at2759"/>
<evidence type="ECO:0000256" key="2">
    <source>
        <dbReference type="ARBA" id="ARBA00005944"/>
    </source>
</evidence>